<dbReference type="PROSITE" id="PS50887">
    <property type="entry name" value="GGDEF"/>
    <property type="match status" value="1"/>
</dbReference>
<dbReference type="NCBIfam" id="TIGR00254">
    <property type="entry name" value="GGDEF"/>
    <property type="match status" value="1"/>
</dbReference>
<dbReference type="InterPro" id="IPR000014">
    <property type="entry name" value="PAS"/>
</dbReference>
<dbReference type="InterPro" id="IPR035919">
    <property type="entry name" value="EAL_sf"/>
</dbReference>
<dbReference type="PANTHER" id="PTHR44757:SF2">
    <property type="entry name" value="BIOFILM ARCHITECTURE MAINTENANCE PROTEIN MBAA"/>
    <property type="match status" value="1"/>
</dbReference>
<dbReference type="InterPro" id="IPR029787">
    <property type="entry name" value="Nucleotide_cyclase"/>
</dbReference>
<comment type="caution">
    <text evidence="4">The sequence shown here is derived from an EMBL/GenBank/DDBJ whole genome shotgun (WGS) entry which is preliminary data.</text>
</comment>
<dbReference type="SUPFAM" id="SSF141868">
    <property type="entry name" value="EAL domain-like"/>
    <property type="match status" value="1"/>
</dbReference>
<proteinExistence type="predicted"/>
<dbReference type="Gene3D" id="3.30.450.20">
    <property type="entry name" value="PAS domain"/>
    <property type="match status" value="1"/>
</dbReference>
<feature type="coiled-coil region" evidence="1">
    <location>
        <begin position="48"/>
        <end position="86"/>
    </location>
</feature>
<dbReference type="FunFam" id="3.20.20.450:FF:000001">
    <property type="entry name" value="Cyclic di-GMP phosphodiesterase yahA"/>
    <property type="match status" value="1"/>
</dbReference>
<dbReference type="PROSITE" id="PS50883">
    <property type="entry name" value="EAL"/>
    <property type="match status" value="1"/>
</dbReference>
<name>A0A926VLN5_9CYAN</name>
<dbReference type="FunFam" id="3.30.70.270:FF:000001">
    <property type="entry name" value="Diguanylate cyclase domain protein"/>
    <property type="match status" value="1"/>
</dbReference>
<dbReference type="Gene3D" id="3.30.70.270">
    <property type="match status" value="1"/>
</dbReference>
<dbReference type="Pfam" id="PF00563">
    <property type="entry name" value="EAL"/>
    <property type="match status" value="1"/>
</dbReference>
<keyword evidence="5" id="KW-1185">Reference proteome</keyword>
<dbReference type="InterPro" id="IPR052155">
    <property type="entry name" value="Biofilm_reg_signaling"/>
</dbReference>
<dbReference type="SUPFAM" id="SSF55785">
    <property type="entry name" value="PYP-like sensor domain (PAS domain)"/>
    <property type="match status" value="1"/>
</dbReference>
<dbReference type="SMART" id="SM00052">
    <property type="entry name" value="EAL"/>
    <property type="match status" value="1"/>
</dbReference>
<reference evidence="4" key="2">
    <citation type="submission" date="2020-08" db="EMBL/GenBank/DDBJ databases">
        <authorList>
            <person name="Chen M."/>
            <person name="Teng W."/>
            <person name="Zhao L."/>
            <person name="Hu C."/>
            <person name="Zhou Y."/>
            <person name="Han B."/>
            <person name="Song L."/>
            <person name="Shu W."/>
        </authorList>
    </citation>
    <scope>NUCLEOTIDE SEQUENCE</scope>
    <source>
        <strain evidence="4">FACHB-1375</strain>
    </source>
</reference>
<evidence type="ECO:0000313" key="5">
    <source>
        <dbReference type="Proteomes" id="UP000641646"/>
    </source>
</evidence>
<dbReference type="SMART" id="SM00267">
    <property type="entry name" value="GGDEF"/>
    <property type="match status" value="1"/>
</dbReference>
<evidence type="ECO:0000313" key="4">
    <source>
        <dbReference type="EMBL" id="MBD2185067.1"/>
    </source>
</evidence>
<dbReference type="Pfam" id="PF13188">
    <property type="entry name" value="PAS_8"/>
    <property type="match status" value="1"/>
</dbReference>
<dbReference type="InterPro" id="IPR035965">
    <property type="entry name" value="PAS-like_dom_sf"/>
</dbReference>
<evidence type="ECO:0000259" key="2">
    <source>
        <dbReference type="PROSITE" id="PS50883"/>
    </source>
</evidence>
<organism evidence="4 5">
    <name type="scientific">Aerosakkonema funiforme FACHB-1375</name>
    <dbReference type="NCBI Taxonomy" id="2949571"/>
    <lineage>
        <taxon>Bacteria</taxon>
        <taxon>Bacillati</taxon>
        <taxon>Cyanobacteriota</taxon>
        <taxon>Cyanophyceae</taxon>
        <taxon>Oscillatoriophycideae</taxon>
        <taxon>Aerosakkonematales</taxon>
        <taxon>Aerosakkonemataceae</taxon>
        <taxon>Aerosakkonema</taxon>
    </lineage>
</organism>
<keyword evidence="1" id="KW-0175">Coiled coil</keyword>
<evidence type="ECO:0000259" key="3">
    <source>
        <dbReference type="PROSITE" id="PS50887"/>
    </source>
</evidence>
<dbReference type="SUPFAM" id="SSF55073">
    <property type="entry name" value="Nucleotide cyclase"/>
    <property type="match status" value="1"/>
</dbReference>
<dbReference type="InterPro" id="IPR012226">
    <property type="entry name" value="Diguanyl_cyclase/Pdiesterase"/>
</dbReference>
<gene>
    <name evidence="4" type="ORF">H6G03_29015</name>
</gene>
<dbReference type="InterPro" id="IPR043128">
    <property type="entry name" value="Rev_trsase/Diguanyl_cyclase"/>
</dbReference>
<dbReference type="PANTHER" id="PTHR44757">
    <property type="entry name" value="DIGUANYLATE CYCLASE DGCP"/>
    <property type="match status" value="1"/>
</dbReference>
<reference evidence="4" key="1">
    <citation type="journal article" date="2015" name="ISME J.">
        <title>Draft Genome Sequence of Streptomyces incarnatus NRRL8089, which Produces the Nucleoside Antibiotic Sinefungin.</title>
        <authorList>
            <person name="Oshima K."/>
            <person name="Hattori M."/>
            <person name="Shimizu H."/>
            <person name="Fukuda K."/>
            <person name="Nemoto M."/>
            <person name="Inagaki K."/>
            <person name="Tamura T."/>
        </authorList>
    </citation>
    <scope>NUCLEOTIDE SEQUENCE</scope>
    <source>
        <strain evidence="4">FACHB-1375</strain>
    </source>
</reference>
<accession>A0A926VLN5</accession>
<dbReference type="Proteomes" id="UP000641646">
    <property type="component" value="Unassembled WGS sequence"/>
</dbReference>
<protein>
    <submittedName>
        <fullName evidence="4">EAL domain-containing protein</fullName>
    </submittedName>
</protein>
<dbReference type="InterPro" id="IPR000160">
    <property type="entry name" value="GGDEF_dom"/>
</dbReference>
<dbReference type="InterPro" id="IPR001633">
    <property type="entry name" value="EAL_dom"/>
</dbReference>
<dbReference type="CDD" id="cd01948">
    <property type="entry name" value="EAL"/>
    <property type="match status" value="1"/>
</dbReference>
<dbReference type="PIRSF" id="PIRSF005925">
    <property type="entry name" value="Dos"/>
    <property type="match status" value="1"/>
</dbReference>
<dbReference type="AlphaFoldDB" id="A0A926VLN5"/>
<dbReference type="CDD" id="cd01949">
    <property type="entry name" value="GGDEF"/>
    <property type="match status" value="1"/>
</dbReference>
<dbReference type="Gene3D" id="3.20.20.450">
    <property type="entry name" value="EAL domain"/>
    <property type="match status" value="1"/>
</dbReference>
<dbReference type="Pfam" id="PF00990">
    <property type="entry name" value="GGDEF"/>
    <property type="match status" value="1"/>
</dbReference>
<feature type="domain" description="GGDEF" evidence="3">
    <location>
        <begin position="233"/>
        <end position="366"/>
    </location>
</feature>
<feature type="domain" description="EAL" evidence="2">
    <location>
        <begin position="375"/>
        <end position="629"/>
    </location>
</feature>
<sequence length="656" mass="74471">MKINPEKFIDYRQQICDCLRNAKTKVQAKLLTLKQPNNKLENPVQEGTDELRIAFQELQNKIAELKRAEEELKESLSLQRAALESTVDGILVVNKNRKIATYNQKFVQMWRIPADIIALKDDKEALSFVVYQLKDPESFLAKVGEMYAQPEAESCDILEFKDGRIFERYSKPQRLGEEIVGRVWSFRDITERRMAEETIRYQALHDLLTDLPNRILFNERLSGALVNAKSNQGMMAVMFLDLDRFKTINDTLSHACGDQLLQMVAERLTSSLWQHDTVARWGGDEFTLLLPQISCAEDAGRIAQVILDTLKQPFNIEGHQLHISSSIGISLYPHDGQDGETLLRNADAALHRAKEQGRNNYQFYTAAMNSHASELLMLENELHQALERGEFVVYYQPQINTNTGKIAQMEALLRWQHPEFGLVSPAKFIPLAEENGLIIPIGEWVLRTACTQIKAWQDAGLPPLSVAVNLSARQFQQPNLVEIVARVLQETGLENHFLELEITESVAMQNVDFSRAILQELHNMGVSISMDDFGTGYSSLSYLKKFPLDKLKIDQSFVRELATDPNDGAIIAAIAALGKVLNLTMVAEGVETEEQRDFLRSLECEYMQGYLFSKPLSPQDATELLQNYRSSPNPVIISSSYCSLCFNKRFKKGFVR</sequence>
<evidence type="ECO:0000256" key="1">
    <source>
        <dbReference type="SAM" id="Coils"/>
    </source>
</evidence>
<dbReference type="EMBL" id="JACJPW010000105">
    <property type="protein sequence ID" value="MBD2185067.1"/>
    <property type="molecule type" value="Genomic_DNA"/>
</dbReference>
<dbReference type="RefSeq" id="WP_190472708.1">
    <property type="nucleotide sequence ID" value="NZ_JACJPW010000105.1"/>
</dbReference>